<dbReference type="EMBL" id="ML987201">
    <property type="protein sequence ID" value="KAF2245103.1"/>
    <property type="molecule type" value="Genomic_DNA"/>
</dbReference>
<proteinExistence type="predicted"/>
<dbReference type="AlphaFoldDB" id="A0A6A6I6E5"/>
<keyword evidence="3" id="KW-1185">Reference proteome</keyword>
<dbReference type="RefSeq" id="XP_033680107.1">
    <property type="nucleotide sequence ID" value="XM_033832223.1"/>
</dbReference>
<dbReference type="OrthoDB" id="3792407at2759"/>
<name>A0A6A6I6E5_9PLEO</name>
<dbReference type="GeneID" id="54585553"/>
<feature type="compositionally biased region" description="Polar residues" evidence="1">
    <location>
        <begin position="1"/>
        <end position="14"/>
    </location>
</feature>
<dbReference type="Proteomes" id="UP000800094">
    <property type="component" value="Unassembled WGS sequence"/>
</dbReference>
<gene>
    <name evidence="2" type="ORF">BU26DRAFT_553634</name>
</gene>
<feature type="region of interest" description="Disordered" evidence="1">
    <location>
        <begin position="1"/>
        <end position="52"/>
    </location>
</feature>
<evidence type="ECO:0000313" key="3">
    <source>
        <dbReference type="Proteomes" id="UP000800094"/>
    </source>
</evidence>
<evidence type="ECO:0000256" key="1">
    <source>
        <dbReference type="SAM" id="MobiDB-lite"/>
    </source>
</evidence>
<accession>A0A6A6I6E5</accession>
<reference evidence="2" key="1">
    <citation type="journal article" date="2020" name="Stud. Mycol.">
        <title>101 Dothideomycetes genomes: a test case for predicting lifestyles and emergence of pathogens.</title>
        <authorList>
            <person name="Haridas S."/>
            <person name="Albert R."/>
            <person name="Binder M."/>
            <person name="Bloem J."/>
            <person name="Labutti K."/>
            <person name="Salamov A."/>
            <person name="Andreopoulos B."/>
            <person name="Baker S."/>
            <person name="Barry K."/>
            <person name="Bills G."/>
            <person name="Bluhm B."/>
            <person name="Cannon C."/>
            <person name="Castanera R."/>
            <person name="Culley D."/>
            <person name="Daum C."/>
            <person name="Ezra D."/>
            <person name="Gonzalez J."/>
            <person name="Henrissat B."/>
            <person name="Kuo A."/>
            <person name="Liang C."/>
            <person name="Lipzen A."/>
            <person name="Lutzoni F."/>
            <person name="Magnuson J."/>
            <person name="Mondo S."/>
            <person name="Nolan M."/>
            <person name="Ohm R."/>
            <person name="Pangilinan J."/>
            <person name="Park H.-J."/>
            <person name="Ramirez L."/>
            <person name="Alfaro M."/>
            <person name="Sun H."/>
            <person name="Tritt A."/>
            <person name="Yoshinaga Y."/>
            <person name="Zwiers L.-H."/>
            <person name="Turgeon B."/>
            <person name="Goodwin S."/>
            <person name="Spatafora J."/>
            <person name="Crous P."/>
            <person name="Grigoriev I."/>
        </authorList>
    </citation>
    <scope>NUCLEOTIDE SEQUENCE</scope>
    <source>
        <strain evidence="2">CBS 122368</strain>
    </source>
</reference>
<sequence length="149" mass="16625">MPQSPSDSFSTIEDNTLYERGHAIKPGVPEEGVSREELADPHGGILSPAGPVYRGSKRVDHFNKKRVHFQDSDSDVDDSPPSVKRKVAGTGESSASRIATEKIQDLEVRIEALEEWKVKCVYAIQEWSNMNQIFTQHLTTLMEARDTGE</sequence>
<feature type="region of interest" description="Disordered" evidence="1">
    <location>
        <begin position="64"/>
        <end position="96"/>
    </location>
</feature>
<organism evidence="2 3">
    <name type="scientific">Trematosphaeria pertusa</name>
    <dbReference type="NCBI Taxonomy" id="390896"/>
    <lineage>
        <taxon>Eukaryota</taxon>
        <taxon>Fungi</taxon>
        <taxon>Dikarya</taxon>
        <taxon>Ascomycota</taxon>
        <taxon>Pezizomycotina</taxon>
        <taxon>Dothideomycetes</taxon>
        <taxon>Pleosporomycetidae</taxon>
        <taxon>Pleosporales</taxon>
        <taxon>Massarineae</taxon>
        <taxon>Trematosphaeriaceae</taxon>
        <taxon>Trematosphaeria</taxon>
    </lineage>
</organism>
<evidence type="ECO:0000313" key="2">
    <source>
        <dbReference type="EMBL" id="KAF2245103.1"/>
    </source>
</evidence>
<protein>
    <submittedName>
        <fullName evidence="2">Uncharacterized protein</fullName>
    </submittedName>
</protein>